<dbReference type="Gene3D" id="1.10.510.10">
    <property type="entry name" value="Transferase(Phosphotransferase) domain 1"/>
    <property type="match status" value="1"/>
</dbReference>
<dbReference type="PANTHER" id="PTHR48016:SF56">
    <property type="entry name" value="MAPKK KINASE"/>
    <property type="match status" value="1"/>
</dbReference>
<feature type="domain" description="Protein kinase" evidence="5">
    <location>
        <begin position="65"/>
        <end position="292"/>
    </location>
</feature>
<name>A0AAD5YC66_9APHY</name>
<dbReference type="EMBL" id="JANAWD010001161">
    <property type="protein sequence ID" value="KAJ3474066.1"/>
    <property type="molecule type" value="Genomic_DNA"/>
</dbReference>
<protein>
    <recommendedName>
        <fullName evidence="5">Protein kinase domain-containing protein</fullName>
    </recommendedName>
</protein>
<keyword evidence="2" id="KW-0547">Nucleotide-binding</keyword>
<proteinExistence type="predicted"/>
<evidence type="ECO:0000313" key="6">
    <source>
        <dbReference type="EMBL" id="KAJ3474066.1"/>
    </source>
</evidence>
<keyword evidence="1" id="KW-0808">Transferase</keyword>
<dbReference type="InterPro" id="IPR050538">
    <property type="entry name" value="MAP_kinase_kinase_kinase"/>
</dbReference>
<dbReference type="GO" id="GO:0004672">
    <property type="term" value="F:protein kinase activity"/>
    <property type="evidence" value="ECO:0007669"/>
    <property type="project" value="InterPro"/>
</dbReference>
<dbReference type="InterPro" id="IPR000719">
    <property type="entry name" value="Prot_kinase_dom"/>
</dbReference>
<keyword evidence="4" id="KW-0067">ATP-binding</keyword>
<evidence type="ECO:0000256" key="3">
    <source>
        <dbReference type="ARBA" id="ARBA00022777"/>
    </source>
</evidence>
<evidence type="ECO:0000256" key="2">
    <source>
        <dbReference type="ARBA" id="ARBA00022741"/>
    </source>
</evidence>
<dbReference type="PANTHER" id="PTHR48016">
    <property type="entry name" value="MAP KINASE KINASE KINASE SSK2-RELATED-RELATED"/>
    <property type="match status" value="1"/>
</dbReference>
<evidence type="ECO:0000256" key="1">
    <source>
        <dbReference type="ARBA" id="ARBA00022679"/>
    </source>
</evidence>
<keyword evidence="3" id="KW-0418">Kinase</keyword>
<dbReference type="AlphaFoldDB" id="A0AAD5YC66"/>
<comment type="caution">
    <text evidence="6">The sequence shown here is derived from an EMBL/GenBank/DDBJ whole genome shotgun (WGS) entry which is preliminary data.</text>
</comment>
<dbReference type="Proteomes" id="UP001212997">
    <property type="component" value="Unassembled WGS sequence"/>
</dbReference>
<sequence length="292" mass="32607">MLLKDIWREMTRSERGIEGIFTNLLFNPICFFEVASALNAWVDKSSDAQDKAIEKRQRCLDQNRVERVSAIENGDVQSLVEMMVAYGLDSKAPDLGHVPRHVLDWLLQWAKTKDDSDLAAFQACDTQHIMDILDEILIRVGSGDYQVEEGTASRLRYVMVKLSKARGVFPKAFLPSNVELLDPNCKDSGAFGDIYQGAIDGKLVALKCMRLTRSDIEDEDKFSALKKESHMSSMLHQTACGLSYLHTEGVIHADLRAVNVLVDDFGNAQLADFGLSAIEAGGTSNRWFRAMN</sequence>
<accession>A0AAD5YC66</accession>
<dbReference type="Pfam" id="PF00069">
    <property type="entry name" value="Pkinase"/>
    <property type="match status" value="1"/>
</dbReference>
<dbReference type="PROSITE" id="PS00109">
    <property type="entry name" value="PROTEIN_KINASE_TYR"/>
    <property type="match status" value="1"/>
</dbReference>
<dbReference type="GO" id="GO:0005524">
    <property type="term" value="F:ATP binding"/>
    <property type="evidence" value="ECO:0007669"/>
    <property type="project" value="UniProtKB-KW"/>
</dbReference>
<dbReference type="PROSITE" id="PS50011">
    <property type="entry name" value="PROTEIN_KINASE_DOM"/>
    <property type="match status" value="1"/>
</dbReference>
<keyword evidence="7" id="KW-1185">Reference proteome</keyword>
<dbReference type="SUPFAM" id="SSF56112">
    <property type="entry name" value="Protein kinase-like (PK-like)"/>
    <property type="match status" value="1"/>
</dbReference>
<evidence type="ECO:0000256" key="4">
    <source>
        <dbReference type="ARBA" id="ARBA00022840"/>
    </source>
</evidence>
<dbReference type="InterPro" id="IPR011009">
    <property type="entry name" value="Kinase-like_dom_sf"/>
</dbReference>
<organism evidence="6 7">
    <name type="scientific">Meripilus lineatus</name>
    <dbReference type="NCBI Taxonomy" id="2056292"/>
    <lineage>
        <taxon>Eukaryota</taxon>
        <taxon>Fungi</taxon>
        <taxon>Dikarya</taxon>
        <taxon>Basidiomycota</taxon>
        <taxon>Agaricomycotina</taxon>
        <taxon>Agaricomycetes</taxon>
        <taxon>Polyporales</taxon>
        <taxon>Meripilaceae</taxon>
        <taxon>Meripilus</taxon>
    </lineage>
</organism>
<evidence type="ECO:0000313" key="7">
    <source>
        <dbReference type="Proteomes" id="UP001212997"/>
    </source>
</evidence>
<dbReference type="InterPro" id="IPR008266">
    <property type="entry name" value="Tyr_kinase_AS"/>
</dbReference>
<reference evidence="6" key="1">
    <citation type="submission" date="2022-07" db="EMBL/GenBank/DDBJ databases">
        <title>Genome Sequence of Physisporinus lineatus.</title>
        <authorList>
            <person name="Buettner E."/>
        </authorList>
    </citation>
    <scope>NUCLEOTIDE SEQUENCE</scope>
    <source>
        <strain evidence="6">VT162</strain>
    </source>
</reference>
<dbReference type="GO" id="GO:0000165">
    <property type="term" value="P:MAPK cascade"/>
    <property type="evidence" value="ECO:0007669"/>
    <property type="project" value="UniProtKB-ARBA"/>
</dbReference>
<gene>
    <name evidence="6" type="ORF">NLI96_g12668</name>
</gene>
<evidence type="ECO:0000259" key="5">
    <source>
        <dbReference type="PROSITE" id="PS50011"/>
    </source>
</evidence>